<dbReference type="PANTHER" id="PTHR43802:SF1">
    <property type="entry name" value="IP11341P-RELATED"/>
    <property type="match status" value="1"/>
</dbReference>
<dbReference type="Gene3D" id="3.90.226.10">
    <property type="entry name" value="2-enoyl-CoA Hydratase, Chain A, domain 1"/>
    <property type="match status" value="1"/>
</dbReference>
<dbReference type="InterPro" id="IPR029045">
    <property type="entry name" value="ClpP/crotonase-like_dom_sf"/>
</dbReference>
<dbReference type="InterPro" id="IPR001753">
    <property type="entry name" value="Enoyl-CoA_hydra/iso"/>
</dbReference>
<dbReference type="Pfam" id="PF00378">
    <property type="entry name" value="ECH_1"/>
    <property type="match status" value="1"/>
</dbReference>
<sequence length="250" mass="27510">MSGESGGVVGRYGKHFVMERRDGVLLLRMHTGGGPAVMSLALHNAWGQAFQEVGNDPDTELLIITGTGDSWIAGLEPGLRERRPYREWTSEARYATYYDGLKLLENLVFSVDVPTIGAINGSGFHHELALVCDLTLCTPGTVFDDTHFPAGAVPGDGQHLVFQELMGLKRAAFSLYTGAGIDARQAAELGLVNEVVDADRLLPRAWELAETIMSAPRTTRRLTHAVLQRPWRRRLIDDLAFGRTHQLFDA</sequence>
<name>A0ABW4G6F6_9ACTN</name>
<dbReference type="Proteomes" id="UP001597097">
    <property type="component" value="Unassembled WGS sequence"/>
</dbReference>
<dbReference type="SUPFAM" id="SSF52096">
    <property type="entry name" value="ClpP/crotonase"/>
    <property type="match status" value="1"/>
</dbReference>
<dbReference type="EMBL" id="JBHUCM010000012">
    <property type="protein sequence ID" value="MFD1538050.1"/>
    <property type="molecule type" value="Genomic_DNA"/>
</dbReference>
<protein>
    <submittedName>
        <fullName evidence="2">Enoyl-CoA hydratase/isomerase family protein</fullName>
    </submittedName>
</protein>
<organism evidence="2 3">
    <name type="scientific">Nonomuraea guangzhouensis</name>
    <dbReference type="NCBI Taxonomy" id="1291555"/>
    <lineage>
        <taxon>Bacteria</taxon>
        <taxon>Bacillati</taxon>
        <taxon>Actinomycetota</taxon>
        <taxon>Actinomycetes</taxon>
        <taxon>Streptosporangiales</taxon>
        <taxon>Streptosporangiaceae</taxon>
        <taxon>Nonomuraea</taxon>
    </lineage>
</organism>
<comment type="caution">
    <text evidence="2">The sequence shown here is derived from an EMBL/GenBank/DDBJ whole genome shotgun (WGS) entry which is preliminary data.</text>
</comment>
<comment type="similarity">
    <text evidence="1">Belongs to the enoyl-CoA hydratase/isomerase family.</text>
</comment>
<proteinExistence type="inferred from homology"/>
<dbReference type="CDD" id="cd06558">
    <property type="entry name" value="crotonase-like"/>
    <property type="match status" value="1"/>
</dbReference>
<keyword evidence="3" id="KW-1185">Reference proteome</keyword>
<accession>A0ABW4G6F6</accession>
<reference evidence="3" key="1">
    <citation type="journal article" date="2019" name="Int. J. Syst. Evol. Microbiol.">
        <title>The Global Catalogue of Microorganisms (GCM) 10K type strain sequencing project: providing services to taxonomists for standard genome sequencing and annotation.</title>
        <authorList>
            <consortium name="The Broad Institute Genomics Platform"/>
            <consortium name="The Broad Institute Genome Sequencing Center for Infectious Disease"/>
            <person name="Wu L."/>
            <person name="Ma J."/>
        </authorList>
    </citation>
    <scope>NUCLEOTIDE SEQUENCE [LARGE SCALE GENOMIC DNA]</scope>
    <source>
        <strain evidence="3">CGMCC 1.15399</strain>
    </source>
</reference>
<evidence type="ECO:0000256" key="1">
    <source>
        <dbReference type="ARBA" id="ARBA00005254"/>
    </source>
</evidence>
<evidence type="ECO:0000313" key="3">
    <source>
        <dbReference type="Proteomes" id="UP001597097"/>
    </source>
</evidence>
<gene>
    <name evidence="2" type="ORF">ACFSJ0_13440</name>
</gene>
<dbReference type="RefSeq" id="WP_246651578.1">
    <property type="nucleotide sequence ID" value="NZ_JAHKRM010000010.1"/>
</dbReference>
<dbReference type="PANTHER" id="PTHR43802">
    <property type="entry name" value="ENOYL-COA HYDRATASE"/>
    <property type="match status" value="1"/>
</dbReference>
<evidence type="ECO:0000313" key="2">
    <source>
        <dbReference type="EMBL" id="MFD1538050.1"/>
    </source>
</evidence>